<dbReference type="EMBL" id="BOSM01000007">
    <property type="protein sequence ID" value="GIP60025.1"/>
    <property type="molecule type" value="Genomic_DNA"/>
</dbReference>
<dbReference type="Proteomes" id="UP000681290">
    <property type="component" value="Unassembled WGS sequence"/>
</dbReference>
<comment type="caution">
    <text evidence="1">The sequence shown here is derived from an EMBL/GenBank/DDBJ whole genome shotgun (WGS) entry which is preliminary data.</text>
</comment>
<keyword evidence="2" id="KW-1185">Reference proteome</keyword>
<evidence type="ECO:0000313" key="1">
    <source>
        <dbReference type="EMBL" id="GIP60025.1"/>
    </source>
</evidence>
<protein>
    <submittedName>
        <fullName evidence="1">Uncharacterized protein</fullName>
    </submittedName>
</protein>
<proteinExistence type="predicted"/>
<reference evidence="1 2" key="1">
    <citation type="submission" date="2021-03" db="EMBL/GenBank/DDBJ databases">
        <title>Antimicrobial resistance genes in bacteria isolated from Japanese honey, and their potential for conferring macrolide and lincosamide resistance in the American foulbrood pathogen Paenibacillus larvae.</title>
        <authorList>
            <person name="Okamoto M."/>
            <person name="Kumagai M."/>
            <person name="Kanamori H."/>
            <person name="Takamatsu D."/>
        </authorList>
    </citation>
    <scope>NUCLEOTIDE SEQUENCE [LARGE SCALE GENOMIC DNA]</scope>
    <source>
        <strain evidence="1 2">J15TS10</strain>
    </source>
</reference>
<evidence type="ECO:0000313" key="2">
    <source>
        <dbReference type="Proteomes" id="UP000681290"/>
    </source>
</evidence>
<sequence>MSFWSPYERIHASFITFISSKHLRDSVVAGTVDIDGFIVVIFCDKKENVDLNGLHVVRRKELSIMARILAF</sequence>
<accession>A0ABQ4MVS2</accession>
<name>A0ABQ4MVS2_9BACL</name>
<organism evidence="1 2">
    <name type="scientific">Paenibacillus woosongensis</name>
    <dbReference type="NCBI Taxonomy" id="307580"/>
    <lineage>
        <taxon>Bacteria</taxon>
        <taxon>Bacillati</taxon>
        <taxon>Bacillota</taxon>
        <taxon>Bacilli</taxon>
        <taxon>Bacillales</taxon>
        <taxon>Paenibacillaceae</taxon>
        <taxon>Paenibacillus</taxon>
    </lineage>
</organism>
<gene>
    <name evidence="1" type="ORF">J15TS10_38390</name>
</gene>